<evidence type="ECO:0000256" key="1">
    <source>
        <dbReference type="SAM" id="Phobius"/>
    </source>
</evidence>
<feature type="transmembrane region" description="Helical" evidence="1">
    <location>
        <begin position="71"/>
        <end position="90"/>
    </location>
</feature>
<evidence type="ECO:0000313" key="4">
    <source>
        <dbReference type="Proteomes" id="UP000823749"/>
    </source>
</evidence>
<evidence type="ECO:0008006" key="5">
    <source>
        <dbReference type="Google" id="ProtNLM"/>
    </source>
</evidence>
<accession>A0AAV6IQM7</accession>
<keyword evidence="1" id="KW-0812">Transmembrane</keyword>
<keyword evidence="4" id="KW-1185">Reference proteome</keyword>
<feature type="signal peptide" evidence="2">
    <location>
        <begin position="1"/>
        <end position="35"/>
    </location>
</feature>
<keyword evidence="1" id="KW-0472">Membrane</keyword>
<organism evidence="3 4">
    <name type="scientific">Rhododendron griersonianum</name>
    <dbReference type="NCBI Taxonomy" id="479676"/>
    <lineage>
        <taxon>Eukaryota</taxon>
        <taxon>Viridiplantae</taxon>
        <taxon>Streptophyta</taxon>
        <taxon>Embryophyta</taxon>
        <taxon>Tracheophyta</taxon>
        <taxon>Spermatophyta</taxon>
        <taxon>Magnoliopsida</taxon>
        <taxon>eudicotyledons</taxon>
        <taxon>Gunneridae</taxon>
        <taxon>Pentapetalae</taxon>
        <taxon>asterids</taxon>
        <taxon>Ericales</taxon>
        <taxon>Ericaceae</taxon>
        <taxon>Ericoideae</taxon>
        <taxon>Rhodoreae</taxon>
        <taxon>Rhododendron</taxon>
    </lineage>
</organism>
<dbReference type="AlphaFoldDB" id="A0AAV6IQM7"/>
<sequence>MSEKITEMKLSLSPASKVVLALVLVVATMATSAVAKGGGGHGGGGHGFGGRRGGAGVIAGHGGGSHRSSAASLYSTFVFPLFLIMLSYFLA</sequence>
<evidence type="ECO:0000313" key="3">
    <source>
        <dbReference type="EMBL" id="KAG5531036.1"/>
    </source>
</evidence>
<evidence type="ECO:0000256" key="2">
    <source>
        <dbReference type="SAM" id="SignalP"/>
    </source>
</evidence>
<keyword evidence="2" id="KW-0732">Signal</keyword>
<dbReference type="Proteomes" id="UP000823749">
    <property type="component" value="Chromosome 9"/>
</dbReference>
<protein>
    <recommendedName>
        <fullName evidence="5">Glycine-rich protein</fullName>
    </recommendedName>
</protein>
<reference evidence="3" key="1">
    <citation type="submission" date="2020-08" db="EMBL/GenBank/DDBJ databases">
        <title>Plant Genome Project.</title>
        <authorList>
            <person name="Zhang R.-G."/>
        </authorList>
    </citation>
    <scope>NUCLEOTIDE SEQUENCE</scope>
    <source>
        <strain evidence="3">WSP0</strain>
        <tissue evidence="3">Leaf</tissue>
    </source>
</reference>
<comment type="caution">
    <text evidence="3">The sequence shown here is derived from an EMBL/GenBank/DDBJ whole genome shotgun (WGS) entry which is preliminary data.</text>
</comment>
<name>A0AAV6IQM7_9ERIC</name>
<feature type="chain" id="PRO_5043540539" description="Glycine-rich protein" evidence="2">
    <location>
        <begin position="36"/>
        <end position="91"/>
    </location>
</feature>
<gene>
    <name evidence="3" type="ORF">RHGRI_025853</name>
</gene>
<dbReference type="EMBL" id="JACTNZ010000009">
    <property type="protein sequence ID" value="KAG5531036.1"/>
    <property type="molecule type" value="Genomic_DNA"/>
</dbReference>
<keyword evidence="1" id="KW-1133">Transmembrane helix</keyword>
<proteinExistence type="predicted"/>